<comment type="caution">
    <text evidence="2">The sequence shown here is derived from an EMBL/GenBank/DDBJ whole genome shotgun (WGS) entry which is preliminary data.</text>
</comment>
<proteinExistence type="predicted"/>
<evidence type="ECO:0000313" key="3">
    <source>
        <dbReference type="Proteomes" id="UP000567885"/>
    </source>
</evidence>
<accession>A0A8H5WPD3</accession>
<dbReference type="OrthoDB" id="4691160at2759"/>
<dbReference type="Proteomes" id="UP000567885">
    <property type="component" value="Unassembled WGS sequence"/>
</dbReference>
<dbReference type="EMBL" id="JAAGWQ010000103">
    <property type="protein sequence ID" value="KAF5667276.1"/>
    <property type="molecule type" value="Genomic_DNA"/>
</dbReference>
<keyword evidence="3" id="KW-1185">Reference proteome</keyword>
<reference evidence="2 3" key="1">
    <citation type="submission" date="2020-05" db="EMBL/GenBank/DDBJ databases">
        <title>Identification and distribution of gene clusters putatively required for synthesis of sphingolipid metabolism inhibitors in phylogenetically diverse species of the filamentous fungus Fusarium.</title>
        <authorList>
            <person name="Kim H.-S."/>
            <person name="Busman M."/>
            <person name="Brown D.W."/>
            <person name="Divon H."/>
            <person name="Uhlig S."/>
            <person name="Proctor R.H."/>
        </authorList>
    </citation>
    <scope>NUCLEOTIDE SEQUENCE [LARGE SCALE GENOMIC DNA]</scope>
    <source>
        <strain evidence="2 3">NRRL 20693</strain>
    </source>
</reference>
<name>A0A8H5WPD3_FUSHE</name>
<feature type="chain" id="PRO_5034053702" evidence="1">
    <location>
        <begin position="19"/>
        <end position="118"/>
    </location>
</feature>
<evidence type="ECO:0000256" key="1">
    <source>
        <dbReference type="SAM" id="SignalP"/>
    </source>
</evidence>
<evidence type="ECO:0000313" key="2">
    <source>
        <dbReference type="EMBL" id="KAF5667276.1"/>
    </source>
</evidence>
<gene>
    <name evidence="2" type="ORF">FHETE_5979</name>
</gene>
<organism evidence="2 3">
    <name type="scientific">Fusarium heterosporum</name>
    <dbReference type="NCBI Taxonomy" id="42747"/>
    <lineage>
        <taxon>Eukaryota</taxon>
        <taxon>Fungi</taxon>
        <taxon>Dikarya</taxon>
        <taxon>Ascomycota</taxon>
        <taxon>Pezizomycotina</taxon>
        <taxon>Sordariomycetes</taxon>
        <taxon>Hypocreomycetidae</taxon>
        <taxon>Hypocreales</taxon>
        <taxon>Nectriaceae</taxon>
        <taxon>Fusarium</taxon>
        <taxon>Fusarium heterosporum species complex</taxon>
    </lineage>
</organism>
<feature type="signal peptide" evidence="1">
    <location>
        <begin position="1"/>
        <end position="18"/>
    </location>
</feature>
<protein>
    <submittedName>
        <fullName evidence="2">Uncharacterized protein</fullName>
    </submittedName>
</protein>
<dbReference type="AlphaFoldDB" id="A0A8H5WPD3"/>
<sequence length="118" mass="12962">MLFYTVLATAALAMGVAAEPIADDLPFNVIESRIWSSPDCGGNENKGNLGELTTHRDELGECFKFNDKVKSVSQTSHATGCKLLVFQDSYCRRGVKSPKDFQCLKAPTTFSSFKTECK</sequence>
<keyword evidence="1" id="KW-0732">Signal</keyword>